<evidence type="ECO:0000256" key="2">
    <source>
        <dbReference type="ARBA" id="ARBA00022801"/>
    </source>
</evidence>
<reference evidence="5 6" key="1">
    <citation type="journal article" date="2018" name="Mol. Biol. Evol.">
        <title>Broad Genomic Sampling Reveals a Smut Pathogenic Ancestry of the Fungal Clade Ustilaginomycotina.</title>
        <authorList>
            <person name="Kijpornyongpan T."/>
            <person name="Mondo S.J."/>
            <person name="Barry K."/>
            <person name="Sandor L."/>
            <person name="Lee J."/>
            <person name="Lipzen A."/>
            <person name="Pangilinan J."/>
            <person name="LaButti K."/>
            <person name="Hainaut M."/>
            <person name="Henrissat B."/>
            <person name="Grigoriev I.V."/>
            <person name="Spatafora J.W."/>
            <person name="Aime M.C."/>
        </authorList>
    </citation>
    <scope>NUCLEOTIDE SEQUENCE [LARGE SCALE GENOMIC DNA]</scope>
    <source>
        <strain evidence="5 6">MCA 3882</strain>
    </source>
</reference>
<feature type="non-terminal residue" evidence="5">
    <location>
        <position position="1"/>
    </location>
</feature>
<dbReference type="InParanoid" id="A0A316VKM7"/>
<dbReference type="Gene3D" id="3.20.20.80">
    <property type="entry name" value="Glycosidases"/>
    <property type="match status" value="1"/>
</dbReference>
<dbReference type="GO" id="GO:0005975">
    <property type="term" value="P:carbohydrate metabolic process"/>
    <property type="evidence" value="ECO:0007669"/>
    <property type="project" value="InterPro"/>
</dbReference>
<proteinExistence type="inferred from homology"/>
<sequence length="487" mass="55895">LKFPKDFLYGVATSAPQSEGAVMADGRGPSIWDSYAHLTNMLPKQDRDAFDIGTNFRYLYTLDIARVKAMGMKAFSFSISWSRVMPMGYGEVNMKGLQFYIDLVQEIRRQGLEPIATLFHWDLPLQLELHYGGFRDEQIIEDFTVYAETMFKALGKHVNKWITFNEPQSFCIARYPIISPHVHGNETSTGALPWQCAGHILKAHGRTYEMFTTLKEKGAYLNKQSAMLSYKSAGGHSVLYRDGNKDDQKARERVQDFYFGLFAEPIYLTGQYPGTVRDEIPKGWLPEIEDEDRKRIKGSADFMATDFFSSRITKSTEREGGFEKCVGNIKHVAWPDCTDFTDTLSDGTLIGERSDPSTENWLMNTAGQLREHLRWLAERYPTKGGIYITEIGWAERGEHDKKTLADIRHDDGRQRYLRDHLAEMLWAIYKDGTAVKGVLFWSATSAVEWEQGRTPKFGLQSIDYSTPELTRTYLGSFFFLKHFFEHH</sequence>
<dbReference type="AlphaFoldDB" id="A0A316VKM7"/>
<accession>A0A316VKM7</accession>
<evidence type="ECO:0000256" key="4">
    <source>
        <dbReference type="RuleBase" id="RU003690"/>
    </source>
</evidence>
<dbReference type="RefSeq" id="XP_025358106.1">
    <property type="nucleotide sequence ID" value="XM_025496160.1"/>
</dbReference>
<dbReference type="Proteomes" id="UP000245771">
    <property type="component" value="Unassembled WGS sequence"/>
</dbReference>
<evidence type="ECO:0000313" key="5">
    <source>
        <dbReference type="EMBL" id="PWN37804.1"/>
    </source>
</evidence>
<evidence type="ECO:0000256" key="3">
    <source>
        <dbReference type="ARBA" id="ARBA00023295"/>
    </source>
</evidence>
<comment type="similarity">
    <text evidence="1 4">Belongs to the glycosyl hydrolase 1 family.</text>
</comment>
<gene>
    <name evidence="5" type="ORF">FA14DRAFT_116207</name>
</gene>
<dbReference type="InterPro" id="IPR017853">
    <property type="entry name" value="GH"/>
</dbReference>
<evidence type="ECO:0000313" key="6">
    <source>
        <dbReference type="Proteomes" id="UP000245771"/>
    </source>
</evidence>
<dbReference type="EMBL" id="KZ819602">
    <property type="protein sequence ID" value="PWN37804.1"/>
    <property type="molecule type" value="Genomic_DNA"/>
</dbReference>
<dbReference type="GeneID" id="37017941"/>
<dbReference type="PANTHER" id="PTHR10353">
    <property type="entry name" value="GLYCOSYL HYDROLASE"/>
    <property type="match status" value="1"/>
</dbReference>
<dbReference type="STRING" id="1280837.A0A316VKM7"/>
<protein>
    <submittedName>
        <fullName evidence="5">Glycoside hydrolase</fullName>
    </submittedName>
</protein>
<name>A0A316VKM7_9BASI</name>
<dbReference type="SUPFAM" id="SSF51445">
    <property type="entry name" value="(Trans)glycosidases"/>
    <property type="match status" value="1"/>
</dbReference>
<dbReference type="Pfam" id="PF00232">
    <property type="entry name" value="Glyco_hydro_1"/>
    <property type="match status" value="1"/>
</dbReference>
<dbReference type="PRINTS" id="PR00131">
    <property type="entry name" value="GLHYDRLASE1"/>
</dbReference>
<dbReference type="PANTHER" id="PTHR10353:SF36">
    <property type="entry name" value="LP05116P"/>
    <property type="match status" value="1"/>
</dbReference>
<dbReference type="InterPro" id="IPR001360">
    <property type="entry name" value="Glyco_hydro_1"/>
</dbReference>
<organism evidence="5 6">
    <name type="scientific">Meira miltonrushii</name>
    <dbReference type="NCBI Taxonomy" id="1280837"/>
    <lineage>
        <taxon>Eukaryota</taxon>
        <taxon>Fungi</taxon>
        <taxon>Dikarya</taxon>
        <taxon>Basidiomycota</taxon>
        <taxon>Ustilaginomycotina</taxon>
        <taxon>Exobasidiomycetes</taxon>
        <taxon>Exobasidiales</taxon>
        <taxon>Brachybasidiaceae</taxon>
        <taxon>Meira</taxon>
    </lineage>
</organism>
<keyword evidence="3" id="KW-0326">Glycosidase</keyword>
<keyword evidence="2 5" id="KW-0378">Hydrolase</keyword>
<evidence type="ECO:0000256" key="1">
    <source>
        <dbReference type="ARBA" id="ARBA00010838"/>
    </source>
</evidence>
<feature type="non-terminal residue" evidence="5">
    <location>
        <position position="487"/>
    </location>
</feature>
<keyword evidence="6" id="KW-1185">Reference proteome</keyword>
<dbReference type="OrthoDB" id="65569at2759"/>
<dbReference type="GO" id="GO:0008422">
    <property type="term" value="F:beta-glucosidase activity"/>
    <property type="evidence" value="ECO:0007669"/>
    <property type="project" value="TreeGrafter"/>
</dbReference>